<name>J7LA17_NOCAA</name>
<protein>
    <submittedName>
        <fullName evidence="2">Uncharacterized protein</fullName>
    </submittedName>
</protein>
<feature type="region of interest" description="Disordered" evidence="1">
    <location>
        <begin position="1"/>
        <end position="38"/>
    </location>
</feature>
<organism evidence="2 3">
    <name type="scientific">Nocardiopsis alba (strain ATCC BAA-2165 / BE74)</name>
    <dbReference type="NCBI Taxonomy" id="1205910"/>
    <lineage>
        <taxon>Bacteria</taxon>
        <taxon>Bacillati</taxon>
        <taxon>Actinomycetota</taxon>
        <taxon>Actinomycetes</taxon>
        <taxon>Streptosporangiales</taxon>
        <taxon>Nocardiopsidaceae</taxon>
        <taxon>Nocardiopsis</taxon>
    </lineage>
</organism>
<feature type="compositionally biased region" description="Basic and acidic residues" evidence="1">
    <location>
        <begin position="12"/>
        <end position="24"/>
    </location>
</feature>
<proteinExistence type="predicted"/>
<gene>
    <name evidence="2" type="ordered locus">B005_2901</name>
</gene>
<dbReference type="AlphaFoldDB" id="J7LA17"/>
<evidence type="ECO:0000256" key="1">
    <source>
        <dbReference type="SAM" id="MobiDB-lite"/>
    </source>
</evidence>
<sequence length="38" mass="4203">MGTTRVPCCHGIMEDRDPPHEGRVRPSSSMFRSTAGDQ</sequence>
<dbReference type="Proteomes" id="UP000003779">
    <property type="component" value="Chromosome"/>
</dbReference>
<feature type="compositionally biased region" description="Polar residues" evidence="1">
    <location>
        <begin position="26"/>
        <end position="38"/>
    </location>
</feature>
<dbReference type="HOGENOM" id="CLU_3330730_0_0_11"/>
<dbReference type="EMBL" id="CP003788">
    <property type="protein sequence ID" value="AFR10498.1"/>
    <property type="molecule type" value="Genomic_DNA"/>
</dbReference>
<evidence type="ECO:0000313" key="3">
    <source>
        <dbReference type="Proteomes" id="UP000003779"/>
    </source>
</evidence>
<accession>J7LA17</accession>
<evidence type="ECO:0000313" key="2">
    <source>
        <dbReference type="EMBL" id="AFR10498.1"/>
    </source>
</evidence>
<reference evidence="3" key="2">
    <citation type="submission" date="2012-08" db="EMBL/GenBank/DDBJ databases">
        <title>Whole-genome sequence of Nocardiopsis alba strain ATCC BAA-2165 associated with honeybees.</title>
        <authorList>
            <person name="Qiao J."/>
            <person name="Chen L."/>
            <person name="Li Y."/>
            <person name="Wang J."/>
            <person name="Zhang W."/>
            <person name="Chen S."/>
        </authorList>
    </citation>
    <scope>NUCLEOTIDE SEQUENCE [LARGE SCALE GENOMIC DNA]</scope>
    <source>
        <strain evidence="3">ATCC BAA-2165 / BE74</strain>
    </source>
</reference>
<reference evidence="2 3" key="1">
    <citation type="journal article" date="2012" name="J. Bacteriol.">
        <title>Whole-Genome Sequence of Nocardiopsis alba Strain ATCC BAA-2165, Associated with Honeybees.</title>
        <authorList>
            <person name="Qiao J."/>
            <person name="Chen L."/>
            <person name="Li Y."/>
            <person name="Wang J."/>
            <person name="Zhang W."/>
            <person name="Chen S."/>
        </authorList>
    </citation>
    <scope>NUCLEOTIDE SEQUENCE [LARGE SCALE GENOMIC DNA]</scope>
    <source>
        <strain evidence="3">ATCC BAA-2165 / BE74</strain>
    </source>
</reference>
<dbReference type="KEGG" id="nal:B005_2901"/>